<reference evidence="2" key="1">
    <citation type="submission" date="2022-10" db="EMBL/GenBank/DDBJ databases">
        <title>Culturing micro-colonial fungi from biological soil crusts in the Mojave desert and describing Neophaeococcomyces mojavensis, and introducing the new genera and species Taxawa tesnikishii.</title>
        <authorList>
            <person name="Kurbessoian T."/>
            <person name="Stajich J.E."/>
        </authorList>
    </citation>
    <scope>NUCLEOTIDE SEQUENCE</scope>
    <source>
        <strain evidence="2">TK_41</strain>
    </source>
</reference>
<comment type="caution">
    <text evidence="2">The sequence shown here is derived from an EMBL/GenBank/DDBJ whole genome shotgun (WGS) entry which is preliminary data.</text>
</comment>
<accession>A0AA38WWB3</accession>
<organism evidence="2 3">
    <name type="scientific">Cladophialophora chaetospira</name>
    <dbReference type="NCBI Taxonomy" id="386627"/>
    <lineage>
        <taxon>Eukaryota</taxon>
        <taxon>Fungi</taxon>
        <taxon>Dikarya</taxon>
        <taxon>Ascomycota</taxon>
        <taxon>Pezizomycotina</taxon>
        <taxon>Eurotiomycetes</taxon>
        <taxon>Chaetothyriomycetidae</taxon>
        <taxon>Chaetothyriales</taxon>
        <taxon>Herpotrichiellaceae</taxon>
        <taxon>Cladophialophora</taxon>
    </lineage>
</organism>
<keyword evidence="3" id="KW-1185">Reference proteome</keyword>
<dbReference type="EMBL" id="JAPDRK010000027">
    <property type="protein sequence ID" value="KAJ9602335.1"/>
    <property type="molecule type" value="Genomic_DNA"/>
</dbReference>
<protein>
    <submittedName>
        <fullName evidence="2">Uncharacterized protein</fullName>
    </submittedName>
</protein>
<gene>
    <name evidence="2" type="ORF">H2200_013190</name>
</gene>
<evidence type="ECO:0000256" key="1">
    <source>
        <dbReference type="SAM" id="MobiDB-lite"/>
    </source>
</evidence>
<name>A0AA38WWB3_9EURO</name>
<dbReference type="Proteomes" id="UP001172673">
    <property type="component" value="Unassembled WGS sequence"/>
</dbReference>
<dbReference type="AlphaFoldDB" id="A0AA38WWB3"/>
<evidence type="ECO:0000313" key="2">
    <source>
        <dbReference type="EMBL" id="KAJ9602335.1"/>
    </source>
</evidence>
<feature type="region of interest" description="Disordered" evidence="1">
    <location>
        <begin position="48"/>
        <end position="134"/>
    </location>
</feature>
<proteinExistence type="predicted"/>
<sequence length="134" mass="15205">MTTVLTIRCKDDYLWCRHAGKLTPDSINKVNDFYYSLSSEAHYEAIMTKRSPKTAAPSRGHPKGQPPPNHNRDATVTIYNPSNDRRLNLNLHKSARIRNLGNKMTADDTERLERKRPRPSGPSLGPQKSPLARK</sequence>
<evidence type="ECO:0000313" key="3">
    <source>
        <dbReference type="Proteomes" id="UP001172673"/>
    </source>
</evidence>